<dbReference type="EMBL" id="KQ242424">
    <property type="protein sequence ID" value="KNC78788.1"/>
    <property type="molecule type" value="Genomic_DNA"/>
</dbReference>
<gene>
    <name evidence="3" type="ORF">SARC_08790</name>
</gene>
<feature type="domain" description="PX" evidence="2">
    <location>
        <begin position="238"/>
        <end position="366"/>
    </location>
</feature>
<feature type="region of interest" description="Disordered" evidence="1">
    <location>
        <begin position="547"/>
        <end position="588"/>
    </location>
</feature>
<dbReference type="AlphaFoldDB" id="A0A0L0FS38"/>
<dbReference type="GO" id="GO:0035091">
    <property type="term" value="F:phosphatidylinositol binding"/>
    <property type="evidence" value="ECO:0007669"/>
    <property type="project" value="InterPro"/>
</dbReference>
<feature type="region of interest" description="Disordered" evidence="1">
    <location>
        <begin position="485"/>
        <end position="530"/>
    </location>
</feature>
<dbReference type="Pfam" id="PF08628">
    <property type="entry name" value="Nexin_C"/>
    <property type="match status" value="1"/>
</dbReference>
<evidence type="ECO:0000313" key="4">
    <source>
        <dbReference type="Proteomes" id="UP000054560"/>
    </source>
</evidence>
<feature type="region of interest" description="Disordered" evidence="1">
    <location>
        <begin position="383"/>
        <end position="433"/>
    </location>
</feature>
<dbReference type="Gene3D" id="3.30.1520.10">
    <property type="entry name" value="Phox-like domain"/>
    <property type="match status" value="1"/>
</dbReference>
<evidence type="ECO:0000259" key="2">
    <source>
        <dbReference type="PROSITE" id="PS50195"/>
    </source>
</evidence>
<feature type="compositionally biased region" description="Polar residues" evidence="1">
    <location>
        <begin position="389"/>
        <end position="401"/>
    </location>
</feature>
<feature type="compositionally biased region" description="Low complexity" evidence="1">
    <location>
        <begin position="485"/>
        <end position="515"/>
    </location>
</feature>
<dbReference type="Proteomes" id="UP000054560">
    <property type="component" value="Unassembled WGS sequence"/>
</dbReference>
<keyword evidence="4" id="KW-1185">Reference proteome</keyword>
<dbReference type="InterPro" id="IPR013937">
    <property type="entry name" value="Sorting_nexin_C"/>
</dbReference>
<evidence type="ECO:0000313" key="3">
    <source>
        <dbReference type="EMBL" id="KNC78788.1"/>
    </source>
</evidence>
<dbReference type="InterPro" id="IPR001683">
    <property type="entry name" value="PX_dom"/>
</dbReference>
<dbReference type="SUPFAM" id="SSF64268">
    <property type="entry name" value="PX domain"/>
    <property type="match status" value="1"/>
</dbReference>
<dbReference type="Pfam" id="PF00787">
    <property type="entry name" value="PX"/>
    <property type="match status" value="1"/>
</dbReference>
<proteinExistence type="predicted"/>
<dbReference type="STRING" id="667725.A0A0L0FS38"/>
<accession>A0A0L0FS38</accession>
<sequence>MYSCTLSLQYIKPLTNDHLLPSTGIHARTDRHEPGYQRRNGVTGSHRVPHGGRFSALLVVRDRVYFKLQTDYLPGFLQSDLMWACALSTGARKRQSPAHRVNRKLFDESLSASYRTNTFTMPIDSMSTSELWEPSAISRTRAGSIVGDTVARRRANTMEDSPTVNNAVRVARYGSYKDNKDWDMRTEISREMSGMNVNERVLQADEKIPLKNLLEEAALEGFPNTSSKQPPWKCELVAGGWKANICNAYLVHTKTPYILYVIRLEECVDSMAADGVLSAKGSRVWVVGRRYSEFRRLYKMIRQSNPTWESSLVLPGKHSLKDNTKNTFIIKRMAGLQHLLSSALAHPAACSVPALRMFLTPKQDLSLLKMALKIGDPVELSPHPLFESHTASNTPPMQSMGTPHPPPTDFSHRTSCSDLEPDQFDADRSDRDDRGEKFLSKLSLTSESYSMISSQSDLNRPLSPVSSGMRHTALVDRLGPLSTNTASNYNANTETQATTATTTTTATQTQRTRTASSPRPSSLAQTRTVSSTIDDHDVFGITLRSDSRSSCKAVESPKRHSKATKKLSDLSSPPPVLIPVPATPPPLERPQMTTGPLKGPQIGKYGPNTSGADAVYSPTYHDDDEDGFVVVGLGKDGDGTWTKKPKRKSVILEATAHTHRSDELFGAHNDMAGPVPDATNSGVLHNWAMGSIISLMRSAFRPAWRKPWIRQPLLFIESFWSPVVDTLGTRLIWLIVGSELEPARLCDTIDLISLKLFTGEPAPTLTEDEMAALRTDSKRLLQEAMPGVLKLVLGPATLKNGLSTTHQMLQHEPLNHHLIYILLDVILAYLFPDVFEPPDIMDYNNDI</sequence>
<dbReference type="OrthoDB" id="5582218at2759"/>
<reference evidence="3 4" key="1">
    <citation type="submission" date="2011-02" db="EMBL/GenBank/DDBJ databases">
        <title>The Genome Sequence of Sphaeroforma arctica JP610.</title>
        <authorList>
            <consortium name="The Broad Institute Genome Sequencing Platform"/>
            <person name="Russ C."/>
            <person name="Cuomo C."/>
            <person name="Young S.K."/>
            <person name="Zeng Q."/>
            <person name="Gargeya S."/>
            <person name="Alvarado L."/>
            <person name="Berlin A."/>
            <person name="Chapman S.B."/>
            <person name="Chen Z."/>
            <person name="Freedman E."/>
            <person name="Gellesch M."/>
            <person name="Goldberg J."/>
            <person name="Griggs A."/>
            <person name="Gujja S."/>
            <person name="Heilman E."/>
            <person name="Heiman D."/>
            <person name="Howarth C."/>
            <person name="Mehta T."/>
            <person name="Neiman D."/>
            <person name="Pearson M."/>
            <person name="Roberts A."/>
            <person name="Saif S."/>
            <person name="Shea T."/>
            <person name="Shenoy N."/>
            <person name="Sisk P."/>
            <person name="Stolte C."/>
            <person name="Sykes S."/>
            <person name="White J."/>
            <person name="Yandava C."/>
            <person name="Burger G."/>
            <person name="Gray M.W."/>
            <person name="Holland P.W.H."/>
            <person name="King N."/>
            <person name="Lang F.B.F."/>
            <person name="Roger A.J."/>
            <person name="Ruiz-Trillo I."/>
            <person name="Haas B."/>
            <person name="Nusbaum C."/>
            <person name="Birren B."/>
        </authorList>
    </citation>
    <scope>NUCLEOTIDE SEQUENCE [LARGE SCALE GENOMIC DNA]</scope>
    <source>
        <strain evidence="3 4">JP610</strain>
    </source>
</reference>
<dbReference type="PANTHER" id="PTHR22775:SF3">
    <property type="entry name" value="SORTING NEXIN-13"/>
    <property type="match status" value="1"/>
</dbReference>
<feature type="compositionally biased region" description="Pro residues" evidence="1">
    <location>
        <begin position="572"/>
        <end position="588"/>
    </location>
</feature>
<organism evidence="3 4">
    <name type="scientific">Sphaeroforma arctica JP610</name>
    <dbReference type="NCBI Taxonomy" id="667725"/>
    <lineage>
        <taxon>Eukaryota</taxon>
        <taxon>Ichthyosporea</taxon>
        <taxon>Ichthyophonida</taxon>
        <taxon>Sphaeroforma</taxon>
    </lineage>
</organism>
<dbReference type="InterPro" id="IPR036871">
    <property type="entry name" value="PX_dom_sf"/>
</dbReference>
<dbReference type="RefSeq" id="XP_014152690.1">
    <property type="nucleotide sequence ID" value="XM_014297215.1"/>
</dbReference>
<dbReference type="PROSITE" id="PS50195">
    <property type="entry name" value="PX"/>
    <property type="match status" value="1"/>
</dbReference>
<protein>
    <recommendedName>
        <fullName evidence="2">PX domain-containing protein</fullName>
    </recommendedName>
</protein>
<evidence type="ECO:0000256" key="1">
    <source>
        <dbReference type="SAM" id="MobiDB-lite"/>
    </source>
</evidence>
<dbReference type="GeneID" id="25909294"/>
<feature type="compositionally biased region" description="Polar residues" evidence="1">
    <location>
        <begin position="516"/>
        <end position="530"/>
    </location>
</feature>
<dbReference type="PANTHER" id="PTHR22775">
    <property type="entry name" value="SORTING NEXIN"/>
    <property type="match status" value="1"/>
</dbReference>
<name>A0A0L0FS38_9EUKA</name>